<evidence type="ECO:0000313" key="1">
    <source>
        <dbReference type="EMBL" id="PIB24508.1"/>
    </source>
</evidence>
<dbReference type="OrthoDB" id="7819947at2"/>
<protein>
    <recommendedName>
        <fullName evidence="3">Histidine kinase</fullName>
    </recommendedName>
</protein>
<reference evidence="1 2" key="1">
    <citation type="submission" date="2016-08" db="EMBL/GenBank/DDBJ databases">
        <title>Draft genome of Amylibacter sp. strain 4G11.</title>
        <authorList>
            <person name="Wong S.-K."/>
            <person name="Hamasaki K."/>
            <person name="Yoshizawa S."/>
        </authorList>
    </citation>
    <scope>NUCLEOTIDE SEQUENCE [LARGE SCALE GENOMIC DNA]</scope>
    <source>
        <strain evidence="1 2">4G11</strain>
    </source>
</reference>
<accession>A0A2G5K4P3</accession>
<dbReference type="AlphaFoldDB" id="A0A2G5K4P3"/>
<dbReference type="Pfam" id="PF20044">
    <property type="entry name" value="DUF6446"/>
    <property type="match status" value="2"/>
</dbReference>
<evidence type="ECO:0008006" key="3">
    <source>
        <dbReference type="Google" id="ProtNLM"/>
    </source>
</evidence>
<dbReference type="EMBL" id="MDGM01000012">
    <property type="protein sequence ID" value="PIB24508.1"/>
    <property type="molecule type" value="Genomic_DNA"/>
</dbReference>
<keyword evidence="2" id="KW-1185">Reference proteome</keyword>
<comment type="caution">
    <text evidence="1">The sequence shown here is derived from an EMBL/GenBank/DDBJ whole genome shotgun (WGS) entry which is preliminary data.</text>
</comment>
<dbReference type="RefSeq" id="WP_099592910.1">
    <property type="nucleotide sequence ID" value="NZ_MDGM01000012.1"/>
</dbReference>
<evidence type="ECO:0000313" key="2">
    <source>
        <dbReference type="Proteomes" id="UP000231516"/>
    </source>
</evidence>
<dbReference type="Proteomes" id="UP000231516">
    <property type="component" value="Unassembled WGS sequence"/>
</dbReference>
<dbReference type="InterPro" id="IPR045616">
    <property type="entry name" value="DUF6446"/>
</dbReference>
<organism evidence="1 2">
    <name type="scientific">Paramylibacter kogurei</name>
    <dbReference type="NCBI Taxonomy" id="1889778"/>
    <lineage>
        <taxon>Bacteria</taxon>
        <taxon>Pseudomonadati</taxon>
        <taxon>Pseudomonadota</taxon>
        <taxon>Alphaproteobacteria</taxon>
        <taxon>Rhodobacterales</taxon>
        <taxon>Paracoccaceae</taxon>
        <taxon>Paramylibacter</taxon>
    </lineage>
</organism>
<proteinExistence type="predicted"/>
<sequence>MRGTVLIGGILVVASAMGAGLWYSQNYAYYKTVDGVTSVTAYGDEFPVSDYRGIDADTSPLKMRACFNVDWDYFPTDEFKDVATPLTAPRWFDCFDAKQIATDIADDNATTILSDENQPFGFNTYIAQYPDGRAFMWRQINECGHAVFDGQDLPEGCPDPNAPKPIPTSPSDVNIALTPISGSAETIAISDAMGVAAGDDFWACFTVDLSFAFLSETYEIVEEVSPTPTDLSCFDADTVASDVHTGGALAVMGQKNITPGVDRLVAIYEDGRAFAWHQKAAE</sequence>
<name>A0A2G5K4P3_9RHOB</name>
<gene>
    <name evidence="1" type="ORF">BFP76_04715</name>
</gene>